<evidence type="ECO:0000313" key="2">
    <source>
        <dbReference type="EMBL" id="PMD45982.1"/>
    </source>
</evidence>
<sequence>MPLCDVCGRFDIRALISAAAKRLDTPDSFDDSIEFSEHLPFYSHYESVHAIGAKAQRFGCDLCALIWQGWAEQNGLKQSYDFYDRCDRHKSRRKGNSSRLGVEELTKFRQSRHKSVRLYVLRLKELFYSSGPAVRLFARFGVRGLFPRECVQYHISISSEGLGTESDNDELGKLLLDPVYEKPDSPVCLAKAKTWLASCLSNDDSNQCGCRRENEGGSLLPSRVIRVGDTDHEPSLYVSAKGETGQWISLSYCWGGESAFKLTQDTFSIATRGLTLESFPQTIRDAIYITRALGIPFLWIDALCIIQDSLGDWEEEAPKMAEIYSNSVLTIIAAAAPSVSSGIFQQRHPPPCTLAWSIPKKSPSSADELDLKGLRILPRKNRMGVCLRLRGKGPPREEVPNPKNSTWATRGWTLQEYLLSYRTLTYTQNQMLWRCPNMACWENGQSAQREAMMEDDLPSMHKYALDTSKTRQQTDSISPTNTNEFYMDWYTMVGDFTKRHLSKRSDELAAIGGIAKRMQTHTSTEYCAGLWMDDLIFGLLWKYADDARPLEDAVLCLEQPSWHWMSLNAPVWWCFWLPRWDETYGFTYKEIAQVEDVCIAFSSKSLYGSIDRGEIVLTGPCYFTDRISPWGRKLWDKKLQGFDQIISDSLRDSQEFKKRHRSYNGQTFAIIQVAQIKCSLYLGEDVPRTEVAVLVLESVERPIGPEVMYRRVGLIILADPVGREAIPAWGPHGYPESSKTPVLEKQENRAKEHFTWPQRTIRVI</sequence>
<reference evidence="2 3" key="1">
    <citation type="submission" date="2016-04" db="EMBL/GenBank/DDBJ databases">
        <title>A degradative enzymes factory behind the ericoid mycorrhizal symbiosis.</title>
        <authorList>
            <consortium name="DOE Joint Genome Institute"/>
            <person name="Martino E."/>
            <person name="Morin E."/>
            <person name="Grelet G."/>
            <person name="Kuo A."/>
            <person name="Kohler A."/>
            <person name="Daghino S."/>
            <person name="Barry K."/>
            <person name="Choi C."/>
            <person name="Cichocki N."/>
            <person name="Clum A."/>
            <person name="Copeland A."/>
            <person name="Hainaut M."/>
            <person name="Haridas S."/>
            <person name="Labutti K."/>
            <person name="Lindquist E."/>
            <person name="Lipzen A."/>
            <person name="Khouja H.-R."/>
            <person name="Murat C."/>
            <person name="Ohm R."/>
            <person name="Olson A."/>
            <person name="Spatafora J."/>
            <person name="Veneault-Fourrey C."/>
            <person name="Henrissat B."/>
            <person name="Grigoriev I."/>
            <person name="Martin F."/>
            <person name="Perotto S."/>
        </authorList>
    </citation>
    <scope>NUCLEOTIDE SEQUENCE [LARGE SCALE GENOMIC DNA]</scope>
    <source>
        <strain evidence="2 3">F</strain>
    </source>
</reference>
<keyword evidence="3" id="KW-1185">Reference proteome</keyword>
<organism evidence="2 3">
    <name type="scientific">Hyaloscypha variabilis (strain UAMH 11265 / GT02V1 / F)</name>
    <name type="common">Meliniomyces variabilis</name>
    <dbReference type="NCBI Taxonomy" id="1149755"/>
    <lineage>
        <taxon>Eukaryota</taxon>
        <taxon>Fungi</taxon>
        <taxon>Dikarya</taxon>
        <taxon>Ascomycota</taxon>
        <taxon>Pezizomycotina</taxon>
        <taxon>Leotiomycetes</taxon>
        <taxon>Helotiales</taxon>
        <taxon>Hyaloscyphaceae</taxon>
        <taxon>Hyaloscypha</taxon>
        <taxon>Hyaloscypha variabilis</taxon>
    </lineage>
</organism>
<dbReference type="Pfam" id="PF06985">
    <property type="entry name" value="HET"/>
    <property type="match status" value="1"/>
</dbReference>
<dbReference type="InterPro" id="IPR010730">
    <property type="entry name" value="HET"/>
</dbReference>
<evidence type="ECO:0000259" key="1">
    <source>
        <dbReference type="Pfam" id="PF06985"/>
    </source>
</evidence>
<accession>A0A2J6S5E1</accession>
<gene>
    <name evidence="2" type="ORF">L207DRAFT_450199</name>
</gene>
<evidence type="ECO:0000313" key="3">
    <source>
        <dbReference type="Proteomes" id="UP000235786"/>
    </source>
</evidence>
<dbReference type="STRING" id="1149755.A0A2J6S5E1"/>
<protein>
    <submittedName>
        <fullName evidence="2">HET-domain-containing protein</fullName>
    </submittedName>
</protein>
<dbReference type="PANTHER" id="PTHR33112">
    <property type="entry name" value="DOMAIN PROTEIN, PUTATIVE-RELATED"/>
    <property type="match status" value="1"/>
</dbReference>
<dbReference type="Proteomes" id="UP000235786">
    <property type="component" value="Unassembled WGS sequence"/>
</dbReference>
<dbReference type="AlphaFoldDB" id="A0A2J6S5E1"/>
<dbReference type="EMBL" id="KZ613939">
    <property type="protein sequence ID" value="PMD45982.1"/>
    <property type="molecule type" value="Genomic_DNA"/>
</dbReference>
<name>A0A2J6S5E1_HYAVF</name>
<dbReference type="PANTHER" id="PTHR33112:SF16">
    <property type="entry name" value="HETEROKARYON INCOMPATIBILITY DOMAIN-CONTAINING PROTEIN"/>
    <property type="match status" value="1"/>
</dbReference>
<feature type="domain" description="Heterokaryon incompatibility" evidence="1">
    <location>
        <begin position="247"/>
        <end position="416"/>
    </location>
</feature>
<proteinExistence type="predicted"/>
<dbReference type="OrthoDB" id="5125733at2759"/>